<evidence type="ECO:0000256" key="1">
    <source>
        <dbReference type="SAM" id="Phobius"/>
    </source>
</evidence>
<protein>
    <submittedName>
        <fullName evidence="2">DUF1345 domain-containing protein</fullName>
    </submittedName>
</protein>
<sequence>MSNNKIKLFKNFDTRPRLLISIGISLLALVLIPHGLHLATRILCAWNVGIDLFLFLTLWKMVLATSVKMRRYAQYEYEGRLGIFTIVIAAACASVLAIGFLLADKKGIPQNILILHVFLSIMTIVGSWVLVHVLFALQYAHSYYRNNSDADDAQESGGLDFPDERDPDYWDFLYFSFVIGMTSQVSDIQTTSPGMRRLALIHGVLSFFFNTSILAMSINIIASLI</sequence>
<feature type="transmembrane region" description="Helical" evidence="1">
    <location>
        <begin position="43"/>
        <end position="62"/>
    </location>
</feature>
<dbReference type="Proteomes" id="UP000662314">
    <property type="component" value="Unassembled WGS sequence"/>
</dbReference>
<keyword evidence="1" id="KW-0472">Membrane</keyword>
<keyword evidence="1" id="KW-0812">Transmembrane</keyword>
<feature type="transmembrane region" description="Helical" evidence="1">
    <location>
        <begin position="82"/>
        <end position="102"/>
    </location>
</feature>
<keyword evidence="3" id="KW-1185">Reference proteome</keyword>
<evidence type="ECO:0000313" key="2">
    <source>
        <dbReference type="EMBL" id="MBH8575378.1"/>
    </source>
</evidence>
<gene>
    <name evidence="2" type="ORF">I8752_20655</name>
</gene>
<feature type="transmembrane region" description="Helical" evidence="1">
    <location>
        <begin position="18"/>
        <end position="36"/>
    </location>
</feature>
<proteinExistence type="predicted"/>
<dbReference type="InterPro" id="IPR009781">
    <property type="entry name" value="DUF1345"/>
</dbReference>
<dbReference type="Pfam" id="PF07077">
    <property type="entry name" value="DUF1345"/>
    <property type="match status" value="1"/>
</dbReference>
<dbReference type="AlphaFoldDB" id="A0A8J7I7J3"/>
<keyword evidence="1" id="KW-1133">Transmembrane helix</keyword>
<feature type="transmembrane region" description="Helical" evidence="1">
    <location>
        <begin position="198"/>
        <end position="222"/>
    </location>
</feature>
<organism evidence="2 3">
    <name type="scientific">Dendronalium phyllosphericum CENA369</name>
    <dbReference type="NCBI Taxonomy" id="1725256"/>
    <lineage>
        <taxon>Bacteria</taxon>
        <taxon>Bacillati</taxon>
        <taxon>Cyanobacteriota</taxon>
        <taxon>Cyanophyceae</taxon>
        <taxon>Nostocales</taxon>
        <taxon>Nostocaceae</taxon>
        <taxon>Dendronalium</taxon>
        <taxon>Dendronalium phyllosphericum</taxon>
    </lineage>
</organism>
<comment type="caution">
    <text evidence="2">The sequence shown here is derived from an EMBL/GenBank/DDBJ whole genome shotgun (WGS) entry which is preliminary data.</text>
</comment>
<feature type="transmembrane region" description="Helical" evidence="1">
    <location>
        <begin position="114"/>
        <end position="137"/>
    </location>
</feature>
<reference evidence="2 3" key="1">
    <citation type="journal article" date="2021" name="Int. J. Syst. Evol. Microbiol.">
        <title>Amazonocrinis nigriterrae gen. nov., sp. nov., Atlanticothrix silvestris gen. nov., sp. nov. and Dendronalium phyllosphericum gen. nov., sp. nov., nostocacean cyanobacteria from Brazilian environments.</title>
        <authorList>
            <person name="Alvarenga D.O."/>
            <person name="Andreote A.P.D."/>
            <person name="Branco L.H.Z."/>
            <person name="Delbaje E."/>
            <person name="Cruz R.B."/>
            <person name="Varani A.M."/>
            <person name="Fiore M.F."/>
        </authorList>
    </citation>
    <scope>NUCLEOTIDE SEQUENCE [LARGE SCALE GENOMIC DNA]</scope>
    <source>
        <strain evidence="2 3">CENA369</strain>
    </source>
</reference>
<name>A0A8J7I7J3_9NOST</name>
<dbReference type="Gene3D" id="1.10.287.70">
    <property type="match status" value="1"/>
</dbReference>
<evidence type="ECO:0000313" key="3">
    <source>
        <dbReference type="Proteomes" id="UP000662314"/>
    </source>
</evidence>
<accession>A0A8J7I7J3</accession>
<dbReference type="EMBL" id="JAECZA010000133">
    <property type="protein sequence ID" value="MBH8575378.1"/>
    <property type="molecule type" value="Genomic_DNA"/>
</dbReference>